<dbReference type="Proteomes" id="UP000054935">
    <property type="component" value="Unassembled WGS sequence"/>
</dbReference>
<organism evidence="1 2">
    <name type="scientific">Tropicibacter naphthalenivorans</name>
    <dbReference type="NCBI Taxonomy" id="441103"/>
    <lineage>
        <taxon>Bacteria</taxon>
        <taxon>Pseudomonadati</taxon>
        <taxon>Pseudomonadota</taxon>
        <taxon>Alphaproteobacteria</taxon>
        <taxon>Rhodobacterales</taxon>
        <taxon>Roseobacteraceae</taxon>
        <taxon>Tropicibacter</taxon>
    </lineage>
</organism>
<evidence type="ECO:0008006" key="3">
    <source>
        <dbReference type="Google" id="ProtNLM"/>
    </source>
</evidence>
<name>A0A0P1GGX5_9RHOB</name>
<dbReference type="InterPro" id="IPR032710">
    <property type="entry name" value="NTF2-like_dom_sf"/>
</dbReference>
<dbReference type="EMBL" id="CYSE01000006">
    <property type="protein sequence ID" value="CUH80904.1"/>
    <property type="molecule type" value="Genomic_DNA"/>
</dbReference>
<dbReference type="SUPFAM" id="SSF54427">
    <property type="entry name" value="NTF2-like"/>
    <property type="match status" value="1"/>
</dbReference>
<dbReference type="AlphaFoldDB" id="A0A0P1GGX5"/>
<accession>A0A0P1GGX5</accession>
<dbReference type="STRING" id="441103.TRN7648_03224"/>
<dbReference type="RefSeq" id="WP_058248680.1">
    <property type="nucleotide sequence ID" value="NZ_CYSE01000006.1"/>
</dbReference>
<protein>
    <recommendedName>
        <fullName evidence="3">SnoaL-like domain protein</fullName>
    </recommendedName>
</protein>
<dbReference type="OrthoDB" id="7854707at2"/>
<reference evidence="1 2" key="1">
    <citation type="submission" date="2015-09" db="EMBL/GenBank/DDBJ databases">
        <authorList>
            <consortium name="Swine Surveillance"/>
        </authorList>
    </citation>
    <scope>NUCLEOTIDE SEQUENCE [LARGE SCALE GENOMIC DNA]</scope>
    <source>
        <strain evidence="1 2">CECT 7648</strain>
    </source>
</reference>
<gene>
    <name evidence="1" type="ORF">TRN7648_03224</name>
</gene>
<evidence type="ECO:0000313" key="1">
    <source>
        <dbReference type="EMBL" id="CUH80904.1"/>
    </source>
</evidence>
<sequence>MQTTPGDTALDIAQLSLDETGEALLTRNFDLFARHYTTPFTISTEAGMQLRPTMAELRTGFEAASDHYASLGVDRLVRNVDVAVFDGPDRLRFVHVSHLYAGDDLVRPPYPNFTVMERRGDGWKTVSTQHVVADAGAHGKALLAIGQSDEPTAQDREQTLWEFQTTLDRMTHAYLDGDFDALCDTVQFPLFMQGSRINQVIADRDALRQDFDRCMTEFKVHGLTDIVRLVKSAEAVGTRRMHGTYRTHILRKTELLIPSYTSAMTLEQGDDGQWRVTAVMHPMGHLTLDRITGSDLSASRTKV</sequence>
<evidence type="ECO:0000313" key="2">
    <source>
        <dbReference type="Proteomes" id="UP000054935"/>
    </source>
</evidence>
<keyword evidence="2" id="KW-1185">Reference proteome</keyword>
<proteinExistence type="predicted"/>